<reference evidence="1 2" key="2">
    <citation type="journal article" date="2022" name="Mol. Ecol. Resour.">
        <title>The genomes of chicory, endive, great burdock and yacon provide insights into Asteraceae paleo-polyploidization history and plant inulin production.</title>
        <authorList>
            <person name="Fan W."/>
            <person name="Wang S."/>
            <person name="Wang H."/>
            <person name="Wang A."/>
            <person name="Jiang F."/>
            <person name="Liu H."/>
            <person name="Zhao H."/>
            <person name="Xu D."/>
            <person name="Zhang Y."/>
        </authorList>
    </citation>
    <scope>NUCLEOTIDE SEQUENCE [LARGE SCALE GENOMIC DNA]</scope>
    <source>
        <strain evidence="2">cv. Niubang</strain>
    </source>
</reference>
<dbReference type="EMBL" id="CM042051">
    <property type="protein sequence ID" value="KAI3727968.1"/>
    <property type="molecule type" value="Genomic_DNA"/>
</dbReference>
<dbReference type="Proteomes" id="UP001055879">
    <property type="component" value="Linkage Group LG05"/>
</dbReference>
<accession>A0ACB9C193</accession>
<evidence type="ECO:0000313" key="1">
    <source>
        <dbReference type="EMBL" id="KAI3727968.1"/>
    </source>
</evidence>
<evidence type="ECO:0000313" key="2">
    <source>
        <dbReference type="Proteomes" id="UP001055879"/>
    </source>
</evidence>
<organism evidence="1 2">
    <name type="scientific">Arctium lappa</name>
    <name type="common">Greater burdock</name>
    <name type="synonym">Lappa major</name>
    <dbReference type="NCBI Taxonomy" id="4217"/>
    <lineage>
        <taxon>Eukaryota</taxon>
        <taxon>Viridiplantae</taxon>
        <taxon>Streptophyta</taxon>
        <taxon>Embryophyta</taxon>
        <taxon>Tracheophyta</taxon>
        <taxon>Spermatophyta</taxon>
        <taxon>Magnoliopsida</taxon>
        <taxon>eudicotyledons</taxon>
        <taxon>Gunneridae</taxon>
        <taxon>Pentapetalae</taxon>
        <taxon>asterids</taxon>
        <taxon>campanulids</taxon>
        <taxon>Asterales</taxon>
        <taxon>Asteraceae</taxon>
        <taxon>Carduoideae</taxon>
        <taxon>Cardueae</taxon>
        <taxon>Arctiinae</taxon>
        <taxon>Arctium</taxon>
    </lineage>
</organism>
<protein>
    <submittedName>
        <fullName evidence="1">Uncharacterized protein</fullName>
    </submittedName>
</protein>
<comment type="caution">
    <text evidence="1">The sequence shown here is derived from an EMBL/GenBank/DDBJ whole genome shotgun (WGS) entry which is preliminary data.</text>
</comment>
<gene>
    <name evidence="1" type="ORF">L6452_16592</name>
</gene>
<name>A0ACB9C193_ARCLA</name>
<sequence length="584" mass="66771">MDATDATSTGDDIDEESISKWESIRLKTLAEQTYISSDLKLALKYAKRAHRLCPTLDGVSEMLTAFKILSAAATTIETTTTPHWYKILEVEPFSHINSIKKRYKKLALILHPDKNTFIASEEAFKLVNEAFSVLSDKIRRKEYDMKLRIAMQTAVEAAVDSGGGAVAEDTFWTACSTCRLLHQFDRKYFGHNLMCPNCRKSFKAMEVDDVKKAMVSDERDTMESNRVRSVSDSKRKTSSVGEIMKRSEQSKKIDRSKIENVKLSRGLNKDSEPLKEKEKITNDGDEEEMMTLAEMQRLVKTNVKEDRLKVKEKDKVQRNGNSKNGKSGDSKNDRNGSKRADSRNETNGEGNKNQDMEIMPVEDSDFYDFDTGRVERSFKKGQVWALYDDDDGMPRHYGLIDEVVSTHPFEVDMAWLDPQINGDEGLISLERKGFHISCGKFKVSKKTKITSLNVFSHIVDCERAAREIYRIYPKKGSVWALYSQNNELVRDNRHYDIVVFLTSYSEVYGLSMGYLEKVNGFKTIFRRQEMGCHAIKWLEKHNIRLFSHQIPARKLSGEEATDLSGDCWELDPASLPPDLLTIER</sequence>
<proteinExistence type="predicted"/>
<reference evidence="2" key="1">
    <citation type="journal article" date="2022" name="Mol. Ecol. Resour.">
        <title>The genomes of chicory, endive, great burdock and yacon provide insights into Asteraceae palaeo-polyploidization history and plant inulin production.</title>
        <authorList>
            <person name="Fan W."/>
            <person name="Wang S."/>
            <person name="Wang H."/>
            <person name="Wang A."/>
            <person name="Jiang F."/>
            <person name="Liu H."/>
            <person name="Zhao H."/>
            <person name="Xu D."/>
            <person name="Zhang Y."/>
        </authorList>
    </citation>
    <scope>NUCLEOTIDE SEQUENCE [LARGE SCALE GENOMIC DNA]</scope>
    <source>
        <strain evidence="2">cv. Niubang</strain>
    </source>
</reference>
<keyword evidence="2" id="KW-1185">Reference proteome</keyword>